<sequence length="235" mass="25819">MRERARSAADKAQRSEDLLGAAESLALELGGVRFVTVAAVTERAGLHRTGVRRYYASKEELLLELAERGWGHWRDAIGTRLAGQARLRPADVADVLAETIASLPVFCDLLAHVPMDLEGDVDIERARRYKTNAFMVHDEIIDMLESASTMSASQLESMIAATLPLAGGFWQVSHPTPTLAKLYEQVPSWGHVALDFEPRLRLLLRAVAVGLVETLPASNADRGSRPTRSRPSRGR</sequence>
<evidence type="ECO:0000313" key="5">
    <source>
        <dbReference type="Proteomes" id="UP001589627"/>
    </source>
</evidence>
<dbReference type="PROSITE" id="PS50977">
    <property type="entry name" value="HTH_TETR_2"/>
    <property type="match status" value="1"/>
</dbReference>
<protein>
    <recommendedName>
        <fullName evidence="3">HTH tetR-type domain-containing protein</fullName>
    </recommendedName>
</protein>
<dbReference type="InterPro" id="IPR001647">
    <property type="entry name" value="HTH_TetR"/>
</dbReference>
<dbReference type="EMBL" id="JBHLZP010000002">
    <property type="protein sequence ID" value="MFB9830715.1"/>
    <property type="molecule type" value="Genomic_DNA"/>
</dbReference>
<dbReference type="InterPro" id="IPR009057">
    <property type="entry name" value="Homeodomain-like_sf"/>
</dbReference>
<dbReference type="Gene3D" id="1.10.357.10">
    <property type="entry name" value="Tetracycline Repressor, domain 2"/>
    <property type="match status" value="1"/>
</dbReference>
<evidence type="ECO:0000256" key="2">
    <source>
        <dbReference type="PROSITE-ProRule" id="PRU00335"/>
    </source>
</evidence>
<evidence type="ECO:0000256" key="1">
    <source>
        <dbReference type="ARBA" id="ARBA00023125"/>
    </source>
</evidence>
<accession>A0ABV5Y6S6</accession>
<comment type="caution">
    <text evidence="4">The sequence shown here is derived from an EMBL/GenBank/DDBJ whole genome shotgun (WGS) entry which is preliminary data.</text>
</comment>
<dbReference type="Pfam" id="PF17929">
    <property type="entry name" value="TetR_C_34"/>
    <property type="match status" value="1"/>
</dbReference>
<keyword evidence="1 2" id="KW-0238">DNA-binding</keyword>
<evidence type="ECO:0000259" key="3">
    <source>
        <dbReference type="PROSITE" id="PS50977"/>
    </source>
</evidence>
<gene>
    <name evidence="4" type="ORF">ACFFNX_00680</name>
</gene>
<evidence type="ECO:0000313" key="4">
    <source>
        <dbReference type="EMBL" id="MFB9830715.1"/>
    </source>
</evidence>
<feature type="DNA-binding region" description="H-T-H motif" evidence="2">
    <location>
        <begin position="36"/>
        <end position="55"/>
    </location>
</feature>
<dbReference type="Proteomes" id="UP001589627">
    <property type="component" value="Unassembled WGS sequence"/>
</dbReference>
<organism evidence="4 5">
    <name type="scientific">Actinoallomurus acaciae</name>
    <dbReference type="NCBI Taxonomy" id="502577"/>
    <lineage>
        <taxon>Bacteria</taxon>
        <taxon>Bacillati</taxon>
        <taxon>Actinomycetota</taxon>
        <taxon>Actinomycetes</taxon>
        <taxon>Streptosporangiales</taxon>
        <taxon>Thermomonosporaceae</taxon>
        <taxon>Actinoallomurus</taxon>
    </lineage>
</organism>
<name>A0ABV5Y6S6_9ACTN</name>
<dbReference type="SUPFAM" id="SSF46689">
    <property type="entry name" value="Homeodomain-like"/>
    <property type="match status" value="1"/>
</dbReference>
<reference evidence="4 5" key="1">
    <citation type="submission" date="2024-09" db="EMBL/GenBank/DDBJ databases">
        <authorList>
            <person name="Sun Q."/>
            <person name="Mori K."/>
        </authorList>
    </citation>
    <scope>NUCLEOTIDE SEQUENCE [LARGE SCALE GENOMIC DNA]</scope>
    <source>
        <strain evidence="4 5">TBRC 0563</strain>
    </source>
</reference>
<proteinExistence type="predicted"/>
<dbReference type="InterPro" id="IPR041483">
    <property type="entry name" value="TetR_C_34"/>
</dbReference>
<keyword evidence="5" id="KW-1185">Reference proteome</keyword>
<feature type="domain" description="HTH tetR-type" evidence="3">
    <location>
        <begin position="12"/>
        <end position="73"/>
    </location>
</feature>
<dbReference type="RefSeq" id="WP_378193363.1">
    <property type="nucleotide sequence ID" value="NZ_JBHLZP010000002.1"/>
</dbReference>